<gene>
    <name evidence="1" type="ORF">METZ01_LOCUS381450</name>
</gene>
<sequence>STKIIPGHGDISNVGEVMAFRDMLVLIRDRVAAAIREGTSLEQIQSGQLTAEYDERWAAAGRIGSSASMLAAVYQDLMN</sequence>
<proteinExistence type="predicted"/>
<dbReference type="EMBL" id="UINC01141073">
    <property type="protein sequence ID" value="SVD28596.1"/>
    <property type="molecule type" value="Genomic_DNA"/>
</dbReference>
<protein>
    <recommendedName>
        <fullName evidence="2">MBL fold metallo-hydrolase</fullName>
    </recommendedName>
</protein>
<organism evidence="1">
    <name type="scientific">marine metagenome</name>
    <dbReference type="NCBI Taxonomy" id="408172"/>
    <lineage>
        <taxon>unclassified sequences</taxon>
        <taxon>metagenomes</taxon>
        <taxon>ecological metagenomes</taxon>
    </lineage>
</organism>
<evidence type="ECO:0000313" key="1">
    <source>
        <dbReference type="EMBL" id="SVD28596.1"/>
    </source>
</evidence>
<feature type="non-terminal residue" evidence="1">
    <location>
        <position position="1"/>
    </location>
</feature>
<dbReference type="InterPro" id="IPR036866">
    <property type="entry name" value="RibonucZ/Hydroxyglut_hydro"/>
</dbReference>
<dbReference type="SUPFAM" id="SSF56281">
    <property type="entry name" value="Metallo-hydrolase/oxidoreductase"/>
    <property type="match status" value="1"/>
</dbReference>
<dbReference type="AlphaFoldDB" id="A0A382U2Q0"/>
<name>A0A382U2Q0_9ZZZZ</name>
<accession>A0A382U2Q0</accession>
<reference evidence="1" key="1">
    <citation type="submission" date="2018-05" db="EMBL/GenBank/DDBJ databases">
        <authorList>
            <person name="Lanie J.A."/>
            <person name="Ng W.-L."/>
            <person name="Kazmierczak K.M."/>
            <person name="Andrzejewski T.M."/>
            <person name="Davidsen T.M."/>
            <person name="Wayne K.J."/>
            <person name="Tettelin H."/>
            <person name="Glass J.I."/>
            <person name="Rusch D."/>
            <person name="Podicherti R."/>
            <person name="Tsui H.-C.T."/>
            <person name="Winkler M.E."/>
        </authorList>
    </citation>
    <scope>NUCLEOTIDE SEQUENCE</scope>
</reference>
<evidence type="ECO:0008006" key="2">
    <source>
        <dbReference type="Google" id="ProtNLM"/>
    </source>
</evidence>